<dbReference type="AlphaFoldDB" id="A0AAW1X697"/>
<evidence type="ECO:0000313" key="2">
    <source>
        <dbReference type="Proteomes" id="UP001457282"/>
    </source>
</evidence>
<name>A0AAW1X697_RUBAR</name>
<organism evidence="1 2">
    <name type="scientific">Rubus argutus</name>
    <name type="common">Southern blackberry</name>
    <dbReference type="NCBI Taxonomy" id="59490"/>
    <lineage>
        <taxon>Eukaryota</taxon>
        <taxon>Viridiplantae</taxon>
        <taxon>Streptophyta</taxon>
        <taxon>Embryophyta</taxon>
        <taxon>Tracheophyta</taxon>
        <taxon>Spermatophyta</taxon>
        <taxon>Magnoliopsida</taxon>
        <taxon>eudicotyledons</taxon>
        <taxon>Gunneridae</taxon>
        <taxon>Pentapetalae</taxon>
        <taxon>rosids</taxon>
        <taxon>fabids</taxon>
        <taxon>Rosales</taxon>
        <taxon>Rosaceae</taxon>
        <taxon>Rosoideae</taxon>
        <taxon>Rosoideae incertae sedis</taxon>
        <taxon>Rubus</taxon>
    </lineage>
</organism>
<protein>
    <submittedName>
        <fullName evidence="1">Uncharacterized protein</fullName>
    </submittedName>
</protein>
<comment type="caution">
    <text evidence="1">The sequence shown here is derived from an EMBL/GenBank/DDBJ whole genome shotgun (WGS) entry which is preliminary data.</text>
</comment>
<evidence type="ECO:0000313" key="1">
    <source>
        <dbReference type="EMBL" id="KAK9931915.1"/>
    </source>
</evidence>
<gene>
    <name evidence="1" type="ORF">M0R45_019169</name>
</gene>
<dbReference type="Proteomes" id="UP001457282">
    <property type="component" value="Unassembled WGS sequence"/>
</dbReference>
<dbReference type="EMBL" id="JBEDUW010000004">
    <property type="protein sequence ID" value="KAK9931915.1"/>
    <property type="molecule type" value="Genomic_DNA"/>
</dbReference>
<reference evidence="1 2" key="1">
    <citation type="journal article" date="2023" name="G3 (Bethesda)">
        <title>A chromosome-length genome assembly and annotation of blackberry (Rubus argutus, cv. 'Hillquist').</title>
        <authorList>
            <person name="Bruna T."/>
            <person name="Aryal R."/>
            <person name="Dudchenko O."/>
            <person name="Sargent D.J."/>
            <person name="Mead D."/>
            <person name="Buti M."/>
            <person name="Cavallini A."/>
            <person name="Hytonen T."/>
            <person name="Andres J."/>
            <person name="Pham M."/>
            <person name="Weisz D."/>
            <person name="Mascagni F."/>
            <person name="Usai G."/>
            <person name="Natali L."/>
            <person name="Bassil N."/>
            <person name="Fernandez G.E."/>
            <person name="Lomsadze A."/>
            <person name="Armour M."/>
            <person name="Olukolu B."/>
            <person name="Poorten T."/>
            <person name="Britton C."/>
            <person name="Davik J."/>
            <person name="Ashrafi H."/>
            <person name="Aiden E.L."/>
            <person name="Borodovsky M."/>
            <person name="Worthington M."/>
        </authorList>
    </citation>
    <scope>NUCLEOTIDE SEQUENCE [LARGE SCALE GENOMIC DNA]</scope>
    <source>
        <strain evidence="1">PI 553951</strain>
    </source>
</reference>
<accession>A0AAW1X697</accession>
<proteinExistence type="predicted"/>
<sequence length="69" mass="7904">MVRRDKGVVVWRRRQWTGQIDRCHRRRRERRARARGDRSGLGSSRLGAAMGDLGAEVLPAVMALLGWAY</sequence>
<keyword evidence="2" id="KW-1185">Reference proteome</keyword>